<name>A0A845VA61_9GAMM</name>
<reference evidence="1 2" key="1">
    <citation type="submission" date="2020-02" db="EMBL/GenBank/DDBJ databases">
        <authorList>
            <person name="Zhang X.-Y."/>
        </authorList>
    </citation>
    <scope>NUCLEOTIDE SEQUENCE [LARGE SCALE GENOMIC DNA]</scope>
    <source>
        <strain evidence="1 2">C33</strain>
    </source>
</reference>
<accession>A0A845VA61</accession>
<dbReference type="EMBL" id="JAAGSC010000044">
    <property type="protein sequence ID" value="NDY96795.1"/>
    <property type="molecule type" value="Genomic_DNA"/>
</dbReference>
<dbReference type="Proteomes" id="UP000484885">
    <property type="component" value="Unassembled WGS sequence"/>
</dbReference>
<proteinExistence type="predicted"/>
<protein>
    <submittedName>
        <fullName evidence="1">Uncharacterized protein</fullName>
    </submittedName>
</protein>
<organism evidence="1 2">
    <name type="scientific">Wenzhouxiangella limi</name>
    <dbReference type="NCBI Taxonomy" id="2707351"/>
    <lineage>
        <taxon>Bacteria</taxon>
        <taxon>Pseudomonadati</taxon>
        <taxon>Pseudomonadota</taxon>
        <taxon>Gammaproteobacteria</taxon>
        <taxon>Chromatiales</taxon>
        <taxon>Wenzhouxiangellaceae</taxon>
        <taxon>Wenzhouxiangella</taxon>
    </lineage>
</organism>
<comment type="caution">
    <text evidence="1">The sequence shown here is derived from an EMBL/GenBank/DDBJ whole genome shotgun (WGS) entry which is preliminary data.</text>
</comment>
<dbReference type="AlphaFoldDB" id="A0A845VA61"/>
<evidence type="ECO:0000313" key="2">
    <source>
        <dbReference type="Proteomes" id="UP000484885"/>
    </source>
</evidence>
<keyword evidence="2" id="KW-1185">Reference proteome</keyword>
<dbReference type="RefSeq" id="WP_164212191.1">
    <property type="nucleotide sequence ID" value="NZ_JAAGSC010000044.1"/>
</dbReference>
<evidence type="ECO:0000313" key="1">
    <source>
        <dbReference type="EMBL" id="NDY96795.1"/>
    </source>
</evidence>
<sequence length="104" mass="11895">MTTYTMNGHRHSSTKIQPEILQGIVGNQVAQVTRARWRLRPRPEFSCLESANPQMQIQAALAQIEDLLQKNGQLLETLLLLSRALNDAYSLLNNNERIDRLRVI</sequence>
<gene>
    <name evidence="1" type="ORF">G3I74_13765</name>
</gene>